<dbReference type="Pfam" id="PF13517">
    <property type="entry name" value="FG-GAP_3"/>
    <property type="match status" value="5"/>
</dbReference>
<dbReference type="InterPro" id="IPR013517">
    <property type="entry name" value="FG-GAP"/>
</dbReference>
<dbReference type="Pfam" id="PF07593">
    <property type="entry name" value="UnbV_ASPIC"/>
    <property type="match status" value="1"/>
</dbReference>
<dbReference type="PROSITE" id="PS51257">
    <property type="entry name" value="PROKAR_LIPOPROTEIN"/>
    <property type="match status" value="1"/>
</dbReference>
<evidence type="ECO:0000313" key="4">
    <source>
        <dbReference type="Proteomes" id="UP000612680"/>
    </source>
</evidence>
<sequence length="1175" mass="129612">MNHGRELACIFLMIFLAACSRRQPDTLFELLPADETNVHFANNLREDDRLNILTYEYFYNGGGVGAGDFNNDGLTDLVFGGNMTESRIYLNRTKPGESIHFEDITETSGIKVPGGWARGIALVDINADGYQDIYISRSGPARAGALPNLLFINQRNNTFKEQGAAYGLDFRGNTTQAAFFDYDRDGNLDVYLVTNVMNRNGPNNIRKKVTDGSSPNADRLFRNNGNLTFTNVSAKAGILEEGYGLGISVVDVNADGWTDVYVSNDYVSNDLLYINQQDGTFKNEIASAFRHQSYSAMGNDAADIDNDGMVDIITMDMLPEGNERRKNMFGLMNYDRHLSELRMGYEPQFMRNTLQHNNGNRPGSSHPFFSETGRYSGVQATDWSWSALLADYDNDGFRDLMITNGYPRDITNRDFVMYRMAEYQQRRGPAGERRLAEALKKVPGAHVPNYLFASNHDLTFTNRSAEWGFDRPSFSNGAVYADLDNDGDLDLITNNIDEEAFIYQNHSDKKPDRRFLTFKLRGTPLNPYGFGAKIWVYSGGNMQYAEHSPYRGYQSSVGNDIHFGMGKAETADSVRIVWPDARMQVLVNVKTNQKLQLEYSRATAAYNTPSPGAATLFAPDTISGIDFTHKDPLYIDFKIQPLLPHLLSQNGPGIAVGDINGDGLEDCYIGGAFNQSGTFYVQDEKQHFKAQVLTTGTKYEEDMGSLLFDADGDGDLDLYVVSGSSEFAPGSPYYQDRLYTNDGKGHFTPNPNALPATLGSGSSVNAADFDHDGDLDLFVGGRLAPGQYPMPGESYLLRNDGGTFSDVTDQVCPELRNLGMVAAALWTDFDQDGLTDLIVTGEWMPIVFFKNEDGKLENVSSQTGLAQTHGWWNSLAGADFDEDGDVDYIVGNVGLNTEGHPSVNRPVTMFAKDFDGSGTMDPVLCRYYGNELYPVHPRDEMTSQMNFLKKRFVYYADYSKAGIKDVFKPGEMKGATRLVCEVMESVMLVNQGQGKFVMQKLPAPAQLGTIYGLATGDFNHDGHQDILMTGNSYATESISGRLDAFSGLVLAGDGRSHFRALSPGESGFLVEGDAKGLATLRLPDGATLALAAQNNDRMLTYRLPAAPAGRIVPVLPGDVAIDVVYSDGRKQRAELYYGSGYLSQSTRVPVVSATGLQSITITGFDRKKRKVDLDQ</sequence>
<dbReference type="Gene3D" id="2.130.10.130">
    <property type="entry name" value="Integrin alpha, N-terminal"/>
    <property type="match status" value="3"/>
</dbReference>
<feature type="domain" description="ASPIC/UnbV" evidence="2">
    <location>
        <begin position="529"/>
        <end position="595"/>
    </location>
</feature>
<evidence type="ECO:0000256" key="1">
    <source>
        <dbReference type="ARBA" id="ARBA00022729"/>
    </source>
</evidence>
<dbReference type="EMBL" id="CP056775">
    <property type="protein sequence ID" value="QRR00531.1"/>
    <property type="molecule type" value="Genomic_DNA"/>
</dbReference>
<proteinExistence type="predicted"/>
<dbReference type="Proteomes" id="UP000612680">
    <property type="component" value="Chromosome"/>
</dbReference>
<dbReference type="InterPro" id="IPR011519">
    <property type="entry name" value="UnbV_ASPIC"/>
</dbReference>
<organism evidence="3 4">
    <name type="scientific">Dyadobacter sandarakinus</name>
    <dbReference type="NCBI Taxonomy" id="2747268"/>
    <lineage>
        <taxon>Bacteria</taxon>
        <taxon>Pseudomonadati</taxon>
        <taxon>Bacteroidota</taxon>
        <taxon>Cytophagia</taxon>
        <taxon>Cytophagales</taxon>
        <taxon>Spirosomataceae</taxon>
        <taxon>Dyadobacter</taxon>
    </lineage>
</organism>
<dbReference type="InterPro" id="IPR027039">
    <property type="entry name" value="Crtac1"/>
</dbReference>
<dbReference type="InterPro" id="IPR028994">
    <property type="entry name" value="Integrin_alpha_N"/>
</dbReference>
<dbReference type="SUPFAM" id="SSF69318">
    <property type="entry name" value="Integrin alpha N-terminal domain"/>
    <property type="match status" value="3"/>
</dbReference>
<accession>A0ABX7I6A2</accession>
<keyword evidence="4" id="KW-1185">Reference proteome</keyword>
<evidence type="ECO:0000259" key="2">
    <source>
        <dbReference type="Pfam" id="PF07593"/>
    </source>
</evidence>
<dbReference type="PANTHER" id="PTHR16026">
    <property type="entry name" value="CARTILAGE ACIDIC PROTEIN 1"/>
    <property type="match status" value="1"/>
</dbReference>
<gene>
    <name evidence="3" type="ORF">HWI92_06215</name>
</gene>
<evidence type="ECO:0000313" key="3">
    <source>
        <dbReference type="EMBL" id="QRR00531.1"/>
    </source>
</evidence>
<dbReference type="PANTHER" id="PTHR16026:SF0">
    <property type="entry name" value="CARTILAGE ACIDIC PROTEIN 1"/>
    <property type="match status" value="1"/>
</dbReference>
<name>A0ABX7I6A2_9BACT</name>
<protein>
    <submittedName>
        <fullName evidence="3">VCBS repeat-containing protein</fullName>
    </submittedName>
</protein>
<reference evidence="3 4" key="1">
    <citation type="submission" date="2020-06" db="EMBL/GenBank/DDBJ databases">
        <title>Dyadobacter sandarakinus sp. nov., isolated from the soil of the Arctic Yellow River Station.</title>
        <authorList>
            <person name="Zhang Y."/>
            <person name="Peng F."/>
        </authorList>
    </citation>
    <scope>NUCLEOTIDE SEQUENCE [LARGE SCALE GENOMIC DNA]</scope>
    <source>
        <strain evidence="3 4">Q3-56</strain>
    </source>
</reference>
<keyword evidence="1" id="KW-0732">Signal</keyword>
<dbReference type="RefSeq" id="WP_204661684.1">
    <property type="nucleotide sequence ID" value="NZ_CP056775.1"/>
</dbReference>